<feature type="compositionally biased region" description="Basic residues" evidence="10">
    <location>
        <begin position="1114"/>
        <end position="1125"/>
    </location>
</feature>
<evidence type="ECO:0000256" key="4">
    <source>
        <dbReference type="ARBA" id="ARBA00022801"/>
    </source>
</evidence>
<keyword evidence="6" id="KW-0067">ATP-binding</keyword>
<accession>A0A2H3C1R8</accession>
<feature type="region of interest" description="Disordered" evidence="10">
    <location>
        <begin position="828"/>
        <end position="917"/>
    </location>
</feature>
<comment type="subunit">
    <text evidence="9">Interacts with the MHF histone-fold complex to form the FANCM-MHF complex.</text>
</comment>
<comment type="subcellular location">
    <subcellularLocation>
        <location evidence="1 9">Nucleus</location>
    </subcellularLocation>
</comment>
<dbReference type="SMART" id="SM00487">
    <property type="entry name" value="DEXDc"/>
    <property type="match status" value="1"/>
</dbReference>
<feature type="compositionally biased region" description="Polar residues" evidence="10">
    <location>
        <begin position="930"/>
        <end position="942"/>
    </location>
</feature>
<dbReference type="GO" id="GO:0009378">
    <property type="term" value="F:four-way junction helicase activity"/>
    <property type="evidence" value="ECO:0007669"/>
    <property type="project" value="TreeGrafter"/>
</dbReference>
<dbReference type="PANTHER" id="PTHR14025:SF20">
    <property type="entry name" value="FANCONI ANEMIA GROUP M PROTEIN"/>
    <property type="match status" value="1"/>
</dbReference>
<feature type="compositionally biased region" description="Basic and acidic residues" evidence="10">
    <location>
        <begin position="1023"/>
        <end position="1036"/>
    </location>
</feature>
<dbReference type="GO" id="GO:0005634">
    <property type="term" value="C:nucleus"/>
    <property type="evidence" value="ECO:0007669"/>
    <property type="project" value="UniProtKB-SubCell"/>
</dbReference>
<evidence type="ECO:0000256" key="9">
    <source>
        <dbReference type="RuleBase" id="RU367027"/>
    </source>
</evidence>
<keyword evidence="7" id="KW-0539">Nucleus</keyword>
<feature type="region of interest" description="Disordered" evidence="10">
    <location>
        <begin position="748"/>
        <end position="779"/>
    </location>
</feature>
<feature type="domain" description="Helicase C-terminal" evidence="12">
    <location>
        <begin position="560"/>
        <end position="724"/>
    </location>
</feature>
<dbReference type="InterPro" id="IPR044749">
    <property type="entry name" value="FANCM_DEXDc"/>
</dbReference>
<dbReference type="CDD" id="cd18033">
    <property type="entry name" value="DEXDc_FANCM"/>
    <property type="match status" value="1"/>
</dbReference>
<keyword evidence="3" id="KW-0547">Nucleotide-binding</keyword>
<dbReference type="InterPro" id="IPR039686">
    <property type="entry name" value="FANCM/Mph1-like_ID"/>
</dbReference>
<comment type="catalytic activity">
    <reaction evidence="8 9">
        <text>ATP + H2O = ADP + phosphate + H(+)</text>
        <dbReference type="Rhea" id="RHEA:13065"/>
        <dbReference type="ChEBI" id="CHEBI:15377"/>
        <dbReference type="ChEBI" id="CHEBI:15378"/>
        <dbReference type="ChEBI" id="CHEBI:30616"/>
        <dbReference type="ChEBI" id="CHEBI:43474"/>
        <dbReference type="ChEBI" id="CHEBI:456216"/>
        <dbReference type="EC" id="3.6.4.12"/>
    </reaction>
</comment>
<dbReference type="SUPFAM" id="SSF52540">
    <property type="entry name" value="P-loop containing nucleoside triphosphate hydrolases"/>
    <property type="match status" value="1"/>
</dbReference>
<dbReference type="Proteomes" id="UP000218334">
    <property type="component" value="Unassembled WGS sequence"/>
</dbReference>
<evidence type="ECO:0000256" key="2">
    <source>
        <dbReference type="ARBA" id="ARBA00009889"/>
    </source>
</evidence>
<comment type="function">
    <text evidence="9">ATP-dependent DNA helicase involved in DNA damage repair by homologous recombination and in genome maintenance. Capable of unwinding D-loops. Plays a role in limiting crossover recombinants during mitotic DNA double-strand break (DSB) repair. Component of a FANCM-MHF complex which promotes gene conversion at blocked replication forks, probably by reversal of the stalled fork.</text>
</comment>
<dbReference type="PANTHER" id="PTHR14025">
    <property type="entry name" value="FANCONI ANEMIA GROUP M FANCM FAMILY MEMBER"/>
    <property type="match status" value="1"/>
</dbReference>
<evidence type="ECO:0000256" key="6">
    <source>
        <dbReference type="ARBA" id="ARBA00022840"/>
    </source>
</evidence>
<feature type="region of interest" description="Disordered" evidence="10">
    <location>
        <begin position="1145"/>
        <end position="1181"/>
    </location>
</feature>
<dbReference type="Gene3D" id="3.40.50.300">
    <property type="entry name" value="P-loop containing nucleotide triphosphate hydrolases"/>
    <property type="match status" value="2"/>
</dbReference>
<dbReference type="InterPro" id="IPR001650">
    <property type="entry name" value="Helicase_C-like"/>
</dbReference>
<feature type="region of interest" description="Disordered" evidence="10">
    <location>
        <begin position="102"/>
        <end position="156"/>
    </location>
</feature>
<dbReference type="STRING" id="1076256.A0A2H3C1R8"/>
<dbReference type="InterPro" id="IPR006935">
    <property type="entry name" value="Helicase/UvrB_N"/>
</dbReference>
<feature type="region of interest" description="Disordered" evidence="10">
    <location>
        <begin position="926"/>
        <end position="945"/>
    </location>
</feature>
<dbReference type="GO" id="GO:0036297">
    <property type="term" value="P:interstrand cross-link repair"/>
    <property type="evidence" value="ECO:0007669"/>
    <property type="project" value="TreeGrafter"/>
</dbReference>
<organism evidence="13 14">
    <name type="scientific">Armillaria solidipes</name>
    <dbReference type="NCBI Taxonomy" id="1076256"/>
    <lineage>
        <taxon>Eukaryota</taxon>
        <taxon>Fungi</taxon>
        <taxon>Dikarya</taxon>
        <taxon>Basidiomycota</taxon>
        <taxon>Agaricomycotina</taxon>
        <taxon>Agaricomycetes</taxon>
        <taxon>Agaricomycetidae</taxon>
        <taxon>Agaricales</taxon>
        <taxon>Marasmiineae</taxon>
        <taxon>Physalacriaceae</taxon>
        <taxon>Armillaria</taxon>
    </lineage>
</organism>
<dbReference type="GO" id="GO:0016887">
    <property type="term" value="F:ATP hydrolysis activity"/>
    <property type="evidence" value="ECO:0007669"/>
    <property type="project" value="RHEA"/>
</dbReference>
<dbReference type="AlphaFoldDB" id="A0A2H3C1R8"/>
<dbReference type="PROSITE" id="PS51192">
    <property type="entry name" value="HELICASE_ATP_BIND_1"/>
    <property type="match status" value="1"/>
</dbReference>
<dbReference type="GO" id="GO:0043138">
    <property type="term" value="F:3'-5' DNA helicase activity"/>
    <property type="evidence" value="ECO:0007669"/>
    <property type="project" value="InterPro"/>
</dbReference>
<feature type="compositionally biased region" description="Polar residues" evidence="10">
    <location>
        <begin position="1075"/>
        <end position="1085"/>
    </location>
</feature>
<name>A0A2H3C1R8_9AGAR</name>
<feature type="compositionally biased region" description="Basic residues" evidence="10">
    <location>
        <begin position="839"/>
        <end position="848"/>
    </location>
</feature>
<evidence type="ECO:0000259" key="11">
    <source>
        <dbReference type="PROSITE" id="PS51192"/>
    </source>
</evidence>
<keyword evidence="14" id="KW-1185">Reference proteome</keyword>
<keyword evidence="4 13" id="KW-0378">Hydrolase</keyword>
<evidence type="ECO:0000256" key="3">
    <source>
        <dbReference type="ARBA" id="ARBA00022741"/>
    </source>
</evidence>
<gene>
    <name evidence="13" type="ORF">ARMSODRAFT_985061</name>
</gene>
<dbReference type="GO" id="GO:0005524">
    <property type="term" value="F:ATP binding"/>
    <property type="evidence" value="ECO:0007669"/>
    <property type="project" value="UniProtKB-UniRule"/>
</dbReference>
<evidence type="ECO:0000256" key="5">
    <source>
        <dbReference type="ARBA" id="ARBA00022806"/>
    </source>
</evidence>
<proteinExistence type="inferred from homology"/>
<evidence type="ECO:0000256" key="1">
    <source>
        <dbReference type="ARBA" id="ARBA00004123"/>
    </source>
</evidence>
<dbReference type="FunFam" id="3.40.50.300:FF:000861">
    <property type="entry name" value="Fanconi anemia, complementation group M"/>
    <property type="match status" value="1"/>
</dbReference>
<dbReference type="PROSITE" id="PS51194">
    <property type="entry name" value="HELICASE_CTER"/>
    <property type="match status" value="1"/>
</dbReference>
<keyword evidence="5" id="KW-0347">Helicase</keyword>
<dbReference type="GO" id="GO:0045003">
    <property type="term" value="P:double-strand break repair via synthesis-dependent strand annealing"/>
    <property type="evidence" value="ECO:0007669"/>
    <property type="project" value="TreeGrafter"/>
</dbReference>
<feature type="region of interest" description="Disordered" evidence="10">
    <location>
        <begin position="1075"/>
        <end position="1128"/>
    </location>
</feature>
<feature type="region of interest" description="Disordered" evidence="10">
    <location>
        <begin position="1011"/>
        <end position="1037"/>
    </location>
</feature>
<evidence type="ECO:0000256" key="8">
    <source>
        <dbReference type="ARBA" id="ARBA00047995"/>
    </source>
</evidence>
<dbReference type="GO" id="GO:0000400">
    <property type="term" value="F:four-way junction DNA binding"/>
    <property type="evidence" value="ECO:0007669"/>
    <property type="project" value="TreeGrafter"/>
</dbReference>
<protein>
    <recommendedName>
        <fullName evidence="9">ATP-dependent DNA helicase</fullName>
        <ecNumber evidence="9">3.6.4.12</ecNumber>
    </recommendedName>
</protein>
<feature type="compositionally biased region" description="Polar residues" evidence="10">
    <location>
        <begin position="102"/>
        <end position="127"/>
    </location>
</feature>
<dbReference type="InterPro" id="IPR014001">
    <property type="entry name" value="Helicase_ATP-bd"/>
</dbReference>
<dbReference type="CDD" id="cd18801">
    <property type="entry name" value="SF2_C_FANCM_Hef"/>
    <property type="match status" value="1"/>
</dbReference>
<dbReference type="CDD" id="cd12091">
    <property type="entry name" value="FANCM_ID"/>
    <property type="match status" value="1"/>
</dbReference>
<dbReference type="SMART" id="SM00490">
    <property type="entry name" value="HELICc"/>
    <property type="match status" value="1"/>
</dbReference>
<evidence type="ECO:0000259" key="12">
    <source>
        <dbReference type="PROSITE" id="PS51194"/>
    </source>
</evidence>
<dbReference type="EMBL" id="KZ293416">
    <property type="protein sequence ID" value="PBK77039.1"/>
    <property type="molecule type" value="Genomic_DNA"/>
</dbReference>
<sequence length="1261" mass="139921">MSSDGFFDDDDINDAFLEEVNAIEAAHFSPPKAARPVVPPTVDEDDSFDLTFDFDEEDLKKVDQAVMESYQSQSSAMTSTRKSSSSGHLQTTLFGEILPSTALSSKPKTAPQRVQSTSKNPFGQQAPKTKHWDHTEFAKSGLKSSKNKDKGKAKASFDIPEDEGFDESLEFDQFPAPFISVGPPPPMKLSPDLLEAKHWIYPLNRPKRDYQFNIVKHCLFDNTIVALPTGLGKTFIAGVVMLNFYRWFPEGKVVFVAPTKPLVAQQIDACHKTCGIPGSDAIELTGQNPKPMRLRAWKEKRVFYMTPQTLINDLTSETCDARDIVLIVVDEAHRATGDYAYNQVVRFLMAKNPHFRLLALTATPGGTPEAVQSLIDGLHISRIEIRDENSLDLKAYIHEKRVEQHIVSMNEDIVRIRGLLAQLMEIYFKPLVSGGLFHGGNVMNMHPFLFQVRMRDVQQGQKWAYGLLSMLNSLARIMGYLVEGTTTMCYNALVELASGADDDVGTKKSKAASKAKKLGGEPVFHSLMRELKAQKARGFSMHPKMELLKGIIVQYFGEKLSDDTADELPEKSKVMVFATNRDSVDEIVSVLNAERPLIRASRFIGQGTDKQGRKGFSQREQLEVIKRFKDDEFNVLVATSIGEEGLDIGEVDLIVCYDAQKTPIRMLQRLGRTGRKRAGVVHVLLSEGREEANLDKAKDTYKNVQKTIWRGDQLELYADVERLLPDHITPQCLEKTMEIQEYIRVDGRKKSLGDGPQKGTKRKRNDDIQRNIPPGASTGFVPVRDLVVKGAKKKIKGVILSQDLETAGQDDDTDRELELGMLALKRSKSTVEASVSKSTKGKGKLRKAKTMEDGPKRKRLKKVAEPTLSQGVDDSDDMDIEQGLNPLPPSKPTFPSLVDPKTTSDSVIDLTDSDSEDPRLDIAHVHWSHSPKSASPNPLSSNRDGDMSWLVDDDDDVAFDIVSSSPVQSTPKLTHERFSDDSVEIVDSEANGRTPASDADESVQIIETKSPPRNHQCKRTKSVSREGGVHLDDPIRSPDLVAVPSSSLISSVMATKAHGMMAPPAVPCRILGSSFGANSPQSSSPVRPRINKGKKRARIAIDSPEMELPPLSQRRLHKRDKAVKKLKSDRSRPLLEDVWDMDAVHSGDEVSEGSSHSEDDVESESDRRFLEELPETQLSQSYDQSLAYRESLLSQVPVAGAGPVFAHRPVRRGPFGGGRSISVAERRAMLSSSPSRDEEPDEYEIGSFIVDDDAEILYDQS</sequence>
<evidence type="ECO:0000256" key="10">
    <source>
        <dbReference type="SAM" id="MobiDB-lite"/>
    </source>
</evidence>
<evidence type="ECO:0000256" key="7">
    <source>
        <dbReference type="ARBA" id="ARBA00023242"/>
    </source>
</evidence>
<comment type="similarity">
    <text evidence="2 9">Belongs to the DEAD box helicase family. DEAH subfamily. FANCM sub-subfamily.</text>
</comment>
<dbReference type="Pfam" id="PF00271">
    <property type="entry name" value="Helicase_C"/>
    <property type="match status" value="1"/>
</dbReference>
<evidence type="ECO:0000313" key="13">
    <source>
        <dbReference type="EMBL" id="PBK77039.1"/>
    </source>
</evidence>
<dbReference type="EC" id="3.6.4.12" evidence="9"/>
<feature type="domain" description="Helicase ATP-binding" evidence="11">
    <location>
        <begin position="214"/>
        <end position="382"/>
    </location>
</feature>
<dbReference type="Pfam" id="PF04851">
    <property type="entry name" value="ResIII"/>
    <property type="match status" value="1"/>
</dbReference>
<evidence type="ECO:0000313" key="14">
    <source>
        <dbReference type="Proteomes" id="UP000218334"/>
    </source>
</evidence>
<feature type="compositionally biased region" description="Basic residues" evidence="10">
    <location>
        <begin position="1089"/>
        <end position="1098"/>
    </location>
</feature>
<reference evidence="14" key="1">
    <citation type="journal article" date="2017" name="Nat. Ecol. Evol.">
        <title>Genome expansion and lineage-specific genetic innovations in the forest pathogenic fungi Armillaria.</title>
        <authorList>
            <person name="Sipos G."/>
            <person name="Prasanna A.N."/>
            <person name="Walter M.C."/>
            <person name="O'Connor E."/>
            <person name="Balint B."/>
            <person name="Krizsan K."/>
            <person name="Kiss B."/>
            <person name="Hess J."/>
            <person name="Varga T."/>
            <person name="Slot J."/>
            <person name="Riley R."/>
            <person name="Boka B."/>
            <person name="Rigling D."/>
            <person name="Barry K."/>
            <person name="Lee J."/>
            <person name="Mihaltcheva S."/>
            <person name="LaButti K."/>
            <person name="Lipzen A."/>
            <person name="Waldron R."/>
            <person name="Moloney N.M."/>
            <person name="Sperisen C."/>
            <person name="Kredics L."/>
            <person name="Vagvoelgyi C."/>
            <person name="Patrignani A."/>
            <person name="Fitzpatrick D."/>
            <person name="Nagy I."/>
            <person name="Doyle S."/>
            <person name="Anderson J.B."/>
            <person name="Grigoriev I.V."/>
            <person name="Gueldener U."/>
            <person name="Muensterkoetter M."/>
            <person name="Nagy L.G."/>
        </authorList>
    </citation>
    <scope>NUCLEOTIDE SEQUENCE [LARGE SCALE GENOMIC DNA]</scope>
    <source>
        <strain evidence="14">28-4</strain>
    </source>
</reference>
<dbReference type="InterPro" id="IPR027417">
    <property type="entry name" value="P-loop_NTPase"/>
</dbReference>